<accession>A0ABM8D8F1</accession>
<dbReference type="EMBL" id="AP027041">
    <property type="protein sequence ID" value="BDU14812.1"/>
    <property type="molecule type" value="Genomic_DNA"/>
</dbReference>
<evidence type="ECO:0000313" key="2">
    <source>
        <dbReference type="EMBL" id="BDU14812.1"/>
    </source>
</evidence>
<sequence length="157" mass="17255">MNAFGLPLLALCLFAGTCAATQNPAASAPTPTSASDSSRCGRISIFDVAPRSQELYRARLMNIDGQLPGPAGAKSFRVSPGRHVLEVAELIDPEQFGDVQMRQRDMRKDPYKELVVDVQPDTTYLLAARLITARRNNIADGSYWEPVIYHQNSESCQ</sequence>
<dbReference type="RefSeq" id="WP_281780382.1">
    <property type="nucleotide sequence ID" value="NZ_AP027041.1"/>
</dbReference>
<organism evidence="2 3">
    <name type="scientific">Lysobacter auxotrophicus</name>
    <dbReference type="NCBI Taxonomy" id="2992573"/>
    <lineage>
        <taxon>Bacteria</taxon>
        <taxon>Pseudomonadati</taxon>
        <taxon>Pseudomonadota</taxon>
        <taxon>Gammaproteobacteria</taxon>
        <taxon>Lysobacterales</taxon>
        <taxon>Lysobacteraceae</taxon>
        <taxon>Lysobacter</taxon>
    </lineage>
</organism>
<feature type="signal peptide" evidence="1">
    <location>
        <begin position="1"/>
        <end position="20"/>
    </location>
</feature>
<gene>
    <name evidence="2" type="ORF">LA521A_00130</name>
</gene>
<keyword evidence="3" id="KW-1185">Reference proteome</keyword>
<proteinExistence type="predicted"/>
<reference evidence="2 3" key="1">
    <citation type="journal article" date="2023" name="Int. J. Syst. Evol. Microbiol.">
        <title>Physiological and genomic analyses of cobalamin (vitamin B12)-auxotrophy of Lysobacter auxotrophicus sp. nov., a methionine-auxotrophic chitinolytic bacterium isolated from chitin-treated soil.</title>
        <authorList>
            <person name="Saito A."/>
            <person name="Dohra H."/>
            <person name="Hamada M."/>
            <person name="Moriuchi R."/>
            <person name="Kotsuchibashi Y."/>
            <person name="Mori K."/>
        </authorList>
    </citation>
    <scope>NUCLEOTIDE SEQUENCE [LARGE SCALE GENOMIC DNA]</scope>
    <source>
        <strain evidence="2 3">5-21a</strain>
    </source>
</reference>
<name>A0ABM8D8F1_9GAMM</name>
<protein>
    <recommendedName>
        <fullName evidence="4">DUF2846 domain-containing protein</fullName>
    </recommendedName>
</protein>
<evidence type="ECO:0000256" key="1">
    <source>
        <dbReference type="SAM" id="SignalP"/>
    </source>
</evidence>
<evidence type="ECO:0008006" key="4">
    <source>
        <dbReference type="Google" id="ProtNLM"/>
    </source>
</evidence>
<keyword evidence="1" id="KW-0732">Signal</keyword>
<feature type="chain" id="PRO_5045430887" description="DUF2846 domain-containing protein" evidence="1">
    <location>
        <begin position="21"/>
        <end position="157"/>
    </location>
</feature>
<dbReference type="Proteomes" id="UP001317822">
    <property type="component" value="Chromosome"/>
</dbReference>
<evidence type="ECO:0000313" key="3">
    <source>
        <dbReference type="Proteomes" id="UP001317822"/>
    </source>
</evidence>